<protein>
    <recommendedName>
        <fullName evidence="14">Protein phosphatase 1 regulatory subunit 15A</fullName>
    </recommendedName>
    <alternativeName>
        <fullName evidence="15">Growth arrest and DNA damage-inducible protein GADD34</fullName>
    </alternativeName>
</protein>
<feature type="domain" description="Protein phosphatase 1 regulatory subunit 15A/B C-terminal" evidence="18">
    <location>
        <begin position="521"/>
        <end position="590"/>
    </location>
</feature>
<evidence type="ECO:0000256" key="2">
    <source>
        <dbReference type="ARBA" id="ARBA00004570"/>
    </source>
</evidence>
<evidence type="ECO:0000256" key="1">
    <source>
        <dbReference type="ARBA" id="ARBA00004397"/>
    </source>
</evidence>
<dbReference type="GO" id="GO:0019888">
    <property type="term" value="F:protein phosphatase regulator activity"/>
    <property type="evidence" value="ECO:0007669"/>
    <property type="project" value="TreeGrafter"/>
</dbReference>
<dbReference type="Proteomes" id="UP000248481">
    <property type="component" value="Chromosome 16"/>
</dbReference>
<evidence type="ECO:0000259" key="18">
    <source>
        <dbReference type="Pfam" id="PF10488"/>
    </source>
</evidence>
<evidence type="ECO:0000256" key="17">
    <source>
        <dbReference type="SAM" id="MobiDB-lite"/>
    </source>
</evidence>
<feature type="compositionally biased region" description="Polar residues" evidence="17">
    <location>
        <begin position="435"/>
        <end position="450"/>
    </location>
</feature>
<proteinExistence type="inferred from homology"/>
<dbReference type="GO" id="GO:0000164">
    <property type="term" value="C:protein phosphatase type 1 complex"/>
    <property type="evidence" value="ECO:0007669"/>
    <property type="project" value="TreeGrafter"/>
</dbReference>
<dbReference type="CTD" id="23645"/>
<dbReference type="Pfam" id="PF10488">
    <property type="entry name" value="PP1c_bdg"/>
    <property type="match status" value="1"/>
</dbReference>
<dbReference type="RefSeq" id="XP_044778103.1">
    <property type="nucleotide sequence ID" value="XM_044922168.1"/>
</dbReference>
<evidence type="ECO:0000256" key="13">
    <source>
        <dbReference type="ARBA" id="ARBA00023136"/>
    </source>
</evidence>
<evidence type="ECO:0000256" key="12">
    <source>
        <dbReference type="ARBA" id="ARBA00023128"/>
    </source>
</evidence>
<dbReference type="AlphaFoldDB" id="A0A8M1MY25"/>
<keyword evidence="12" id="KW-0496">Mitochondrion</keyword>
<dbReference type="GO" id="GO:0005741">
    <property type="term" value="C:mitochondrial outer membrane"/>
    <property type="evidence" value="ECO:0007669"/>
    <property type="project" value="UniProtKB-SubCell"/>
</dbReference>
<keyword evidence="19" id="KW-1185">Reference proteome</keyword>
<dbReference type="GO" id="GO:0006915">
    <property type="term" value="P:apoptotic process"/>
    <property type="evidence" value="ECO:0007669"/>
    <property type="project" value="UniProtKB-KW"/>
</dbReference>
<dbReference type="GeneID" id="110572850"/>
<evidence type="ECO:0000256" key="14">
    <source>
        <dbReference type="ARBA" id="ARBA00040008"/>
    </source>
</evidence>
<organism evidence="19 20">
    <name type="scientific">Neomonachus schauinslandi</name>
    <name type="common">Hawaiian monk seal</name>
    <name type="synonym">Monachus schauinslandi</name>
    <dbReference type="NCBI Taxonomy" id="29088"/>
    <lineage>
        <taxon>Eukaryota</taxon>
        <taxon>Metazoa</taxon>
        <taxon>Chordata</taxon>
        <taxon>Craniata</taxon>
        <taxon>Vertebrata</taxon>
        <taxon>Euteleostomi</taxon>
        <taxon>Mammalia</taxon>
        <taxon>Eutheria</taxon>
        <taxon>Laurasiatheria</taxon>
        <taxon>Carnivora</taxon>
        <taxon>Caniformia</taxon>
        <taxon>Pinnipedia</taxon>
        <taxon>Phocidae</taxon>
        <taxon>Monachinae</taxon>
        <taxon>Monachini</taxon>
        <taxon>Neomonachus</taxon>
    </lineage>
</organism>
<keyword evidence="9" id="KW-0832">Ubl conjugation</keyword>
<feature type="region of interest" description="Disordered" evidence="17">
    <location>
        <begin position="178"/>
        <end position="473"/>
    </location>
</feature>
<feature type="compositionally biased region" description="Acidic residues" evidence="17">
    <location>
        <begin position="343"/>
        <end position="367"/>
    </location>
</feature>
<keyword evidence="11" id="KW-0346">Stress response</keyword>
<dbReference type="GO" id="GO:0006417">
    <property type="term" value="P:regulation of translation"/>
    <property type="evidence" value="ECO:0007669"/>
    <property type="project" value="UniProtKB-KW"/>
</dbReference>
<gene>
    <name evidence="20" type="primary">PPP1R15A</name>
</gene>
<dbReference type="PANTHER" id="PTHR16489:SF14">
    <property type="entry name" value="PROTEIN PHOSPHATASE 1 REGULATORY SUBUNIT 15A"/>
    <property type="match status" value="1"/>
</dbReference>
<evidence type="ECO:0000256" key="11">
    <source>
        <dbReference type="ARBA" id="ARBA00023016"/>
    </source>
</evidence>
<dbReference type="GO" id="GO:0034976">
    <property type="term" value="P:response to endoplasmic reticulum stress"/>
    <property type="evidence" value="ECO:0007669"/>
    <property type="project" value="TreeGrafter"/>
</dbReference>
<evidence type="ECO:0000313" key="20">
    <source>
        <dbReference type="RefSeq" id="XP_044778103.1"/>
    </source>
</evidence>
<keyword evidence="4" id="KW-0597">Phosphoprotein</keyword>
<feature type="compositionally biased region" description="Polar residues" evidence="17">
    <location>
        <begin position="608"/>
        <end position="617"/>
    </location>
</feature>
<evidence type="ECO:0000256" key="16">
    <source>
        <dbReference type="ARBA" id="ARBA00047011"/>
    </source>
</evidence>
<evidence type="ECO:0000256" key="8">
    <source>
        <dbReference type="ARBA" id="ARBA00022824"/>
    </source>
</evidence>
<feature type="compositionally biased region" description="Acidic residues" evidence="17">
    <location>
        <begin position="255"/>
        <end position="278"/>
    </location>
</feature>
<evidence type="ECO:0000256" key="15">
    <source>
        <dbReference type="ARBA" id="ARBA00042438"/>
    </source>
</evidence>
<feature type="compositionally biased region" description="Basic and acidic residues" evidence="17">
    <location>
        <begin position="224"/>
        <end position="235"/>
    </location>
</feature>
<keyword evidence="8" id="KW-0256">Endoplasmic reticulum</keyword>
<accession>A0A8M1MY25</accession>
<keyword evidence="10" id="KW-0810">Translation regulation</keyword>
<evidence type="ECO:0000256" key="7">
    <source>
        <dbReference type="ARBA" id="ARBA00022787"/>
    </source>
</evidence>
<evidence type="ECO:0000256" key="3">
    <source>
        <dbReference type="ARBA" id="ARBA00010161"/>
    </source>
</evidence>
<sequence>MAPGQVPHQPAPWRDTYAFFLLSPLMGLLSRAWSHLRGPGPPEPWLLEALTGSHPGEAGLGGEAKTFPATCHAPWGRYFQGETGDSGAAEDDEVFWEACHDLKANSSPLEAWEFSEDDEEYGGEQATSVPKEQGSEFIDGQPASLSPSLLVRALQEPPGEEKSEEGAAEVEVVTFFSFPPGEEEEEEGEAVNKEAARSPTAPLSPGSKPKAWVYCAGEEEDQATEEKRTENKEVIKNSVSPSFSGFHPRAWECCSGEESEEEEDEFSDSGAAEEEGEAEGPSSIPSTSALVRAWVFRPGEDTEEEDEDSDWGAAEEEGEAEGPSSIPSTSALLRAWVYRPGEDTEEEDEDKEEEDSDWGAAEEEGEAEGPSSIPSTSALVRAWVYRPGEDTELEDEDSDWGAAEEEGEAEATDTFSRAWVYRPGEDTEPEEDSEAANSEPSPSLQAQSTLHRGWTYRPGEDTEGGEVAEEWGEAEPCPFRVAIYLPGEKPPPPWARPRLPLRLQRRLKPTETPTRHPDPETPLKARKVHFSEKVSVHLLAVWAGPAQAARRGPWEQLARDRSRFAWRIAQAQEQLGPCLTPAARARAWARCGNPTPPLAATPAPPQISPLSSIQATPLSHVGASPSTPVSPSPCLDLSGRSG</sequence>
<evidence type="ECO:0000256" key="5">
    <source>
        <dbReference type="ARBA" id="ARBA00022703"/>
    </source>
</evidence>
<name>A0A8M1MY25_NEOSC</name>
<dbReference type="PANTHER" id="PTHR16489">
    <property type="entry name" value="GH11727P"/>
    <property type="match status" value="1"/>
</dbReference>
<keyword evidence="13" id="KW-0472">Membrane</keyword>
<evidence type="ECO:0000256" key="4">
    <source>
        <dbReference type="ARBA" id="ARBA00022553"/>
    </source>
</evidence>
<reference evidence="20" key="1">
    <citation type="submission" date="2025-08" db="UniProtKB">
        <authorList>
            <consortium name="RefSeq"/>
        </authorList>
    </citation>
    <scope>IDENTIFICATION</scope>
    <source>
        <tissue evidence="20">Blood</tissue>
    </source>
</reference>
<evidence type="ECO:0000256" key="9">
    <source>
        <dbReference type="ARBA" id="ARBA00022843"/>
    </source>
</evidence>
<comment type="subunit">
    <text evidence="16">Interacts with PPP1CA. Interacts with EIF2S1. Interacts with PCNA. Interacts with LYN and KMT2A/MLL1. Interacts with PPP1R1A and SMARCB1. Interacts with SMAD7. Interacts with BAG1. Interacts with NOX4.</text>
</comment>
<feature type="compositionally biased region" description="Acidic residues" evidence="17">
    <location>
        <begin position="390"/>
        <end position="411"/>
    </location>
</feature>
<comment type="subcellular location">
    <subcellularLocation>
        <location evidence="1">Endoplasmic reticulum membrane</location>
        <topology evidence="1">Peripheral membrane protein</topology>
        <orientation evidence="1">Cytoplasmic side</orientation>
    </subcellularLocation>
    <subcellularLocation>
        <location evidence="2">Mitochondrion outer membrane</location>
        <topology evidence="2">Peripheral membrane protein</topology>
        <orientation evidence="2">Cytoplasmic side</orientation>
    </subcellularLocation>
</comment>
<evidence type="ECO:0000313" key="19">
    <source>
        <dbReference type="Proteomes" id="UP000248481"/>
    </source>
</evidence>
<feature type="compositionally biased region" description="Acidic residues" evidence="17">
    <location>
        <begin position="301"/>
        <end position="320"/>
    </location>
</feature>
<keyword evidence="7" id="KW-1000">Mitochondrion outer membrane</keyword>
<feature type="compositionally biased region" description="Pro residues" evidence="17">
    <location>
        <begin position="594"/>
        <end position="607"/>
    </location>
</feature>
<comment type="similarity">
    <text evidence="3">Belongs to the PPP1R15 family.</text>
</comment>
<keyword evidence="6" id="KW-0677">Repeat</keyword>
<keyword evidence="5" id="KW-0053">Apoptosis</keyword>
<dbReference type="InterPro" id="IPR051254">
    <property type="entry name" value="PPP1R15"/>
</dbReference>
<feature type="region of interest" description="Disordered" evidence="17">
    <location>
        <begin position="593"/>
        <end position="642"/>
    </location>
</feature>
<evidence type="ECO:0000256" key="10">
    <source>
        <dbReference type="ARBA" id="ARBA00022845"/>
    </source>
</evidence>
<feature type="compositionally biased region" description="Acidic residues" evidence="17">
    <location>
        <begin position="461"/>
        <end position="473"/>
    </location>
</feature>
<evidence type="ECO:0000256" key="6">
    <source>
        <dbReference type="ARBA" id="ARBA00022737"/>
    </source>
</evidence>
<dbReference type="GO" id="GO:0005789">
    <property type="term" value="C:endoplasmic reticulum membrane"/>
    <property type="evidence" value="ECO:0007669"/>
    <property type="project" value="UniProtKB-SubCell"/>
</dbReference>
<dbReference type="InterPro" id="IPR019523">
    <property type="entry name" value="Prot_Pase1_reg-su15A/B_C"/>
</dbReference>